<name>A0A0H3J6I0_CLOPA</name>
<reference evidence="2" key="2">
    <citation type="submission" date="2015-10" db="EMBL/GenBank/DDBJ databases">
        <title>Improved Draft Genome Sequence of Clostridium pasteurianum Strain ATCC 6013 (DSM 525) Using a Hybrid Next-Generation Sequencing Approach.</title>
        <authorList>
            <person name="Pyne M.E."/>
            <person name="Utturkar S.M."/>
            <person name="Brown S.D."/>
            <person name="Moo-Young M."/>
            <person name="Chung D.A."/>
            <person name="Chou P.C."/>
        </authorList>
    </citation>
    <scope>NUCLEOTIDE SEQUENCE</scope>
    <source>
        <strain evidence="2">ATCC 6013</strain>
    </source>
</reference>
<evidence type="ECO:0000313" key="1">
    <source>
        <dbReference type="EMBL" id="AJA52785.1"/>
    </source>
</evidence>
<dbReference type="EMBL" id="JPGY02000001">
    <property type="protein sequence ID" value="KRU11207.1"/>
    <property type="molecule type" value="Genomic_DNA"/>
</dbReference>
<evidence type="ECO:0000313" key="2">
    <source>
        <dbReference type="EMBL" id="KRU11207.1"/>
    </source>
</evidence>
<organism evidence="1 4">
    <name type="scientific">Clostridium pasteurianum DSM 525 = ATCC 6013</name>
    <dbReference type="NCBI Taxonomy" id="1262449"/>
    <lineage>
        <taxon>Bacteria</taxon>
        <taxon>Bacillati</taxon>
        <taxon>Bacillota</taxon>
        <taxon>Clostridia</taxon>
        <taxon>Eubacteriales</taxon>
        <taxon>Clostridiaceae</taxon>
        <taxon>Clostridium</taxon>
    </lineage>
</organism>
<dbReference type="PANTHER" id="PTHR48098">
    <property type="entry name" value="ENTEROCHELIN ESTERASE-RELATED"/>
    <property type="match status" value="1"/>
</dbReference>
<dbReference type="Pfam" id="PF00756">
    <property type="entry name" value="Esterase"/>
    <property type="match status" value="1"/>
</dbReference>
<dbReference type="KEGG" id="cpae:CPAST_c27300"/>
<dbReference type="RefSeq" id="WP_003442746.1">
    <property type="nucleotide sequence ID" value="NZ_ANZB01000003.1"/>
</dbReference>
<dbReference type="Proteomes" id="UP000028042">
    <property type="component" value="Unassembled WGS sequence"/>
</dbReference>
<dbReference type="KEGG" id="cpat:CLPA_c27300"/>
<dbReference type="InterPro" id="IPR050583">
    <property type="entry name" value="Mycobacterial_A85_antigen"/>
</dbReference>
<dbReference type="SUPFAM" id="SSF53474">
    <property type="entry name" value="alpha/beta-Hydrolases"/>
    <property type="match status" value="1"/>
</dbReference>
<evidence type="ECO:0000313" key="4">
    <source>
        <dbReference type="Proteomes" id="UP000030905"/>
    </source>
</evidence>
<proteinExistence type="predicted"/>
<dbReference type="InterPro" id="IPR029058">
    <property type="entry name" value="AB_hydrolase_fold"/>
</dbReference>
<keyword evidence="4" id="KW-1185">Reference proteome</keyword>
<gene>
    <name evidence="1" type="ORF">CLPA_c27300</name>
    <name evidence="2" type="ORF">CP6013_00454</name>
</gene>
<reference evidence="2 3" key="3">
    <citation type="journal article" name="Genome Announc.">
        <title>Improved Draft Genome Sequence of Clostridium pasteurianum Strain ATCC 6013 (DSM 525) Using a Hybrid Next-Generation Sequencing Approach.</title>
        <authorList>
            <person name="Pyne M.E."/>
            <person name="Utturkar S."/>
            <person name="Brown S.D."/>
            <person name="Moo-Young M."/>
            <person name="Chung D.A."/>
            <person name="Chou C.P."/>
        </authorList>
    </citation>
    <scope>NUCLEOTIDE SEQUENCE [LARGE SCALE GENOMIC DNA]</scope>
    <source>
        <strain evidence="2 3">ATCC 6013</strain>
    </source>
</reference>
<reference evidence="1 4" key="1">
    <citation type="journal article" date="2015" name="Genome Announc.">
        <title>Complete Genome Sequence of the Nitrogen-Fixing and Solvent-Producing Clostridium pasteurianum DSM 525.</title>
        <authorList>
            <person name="Poehlein A."/>
            <person name="Grosse-Honebrink A."/>
            <person name="Zhang Y."/>
            <person name="Minton N.P."/>
            <person name="Daniel R."/>
        </authorList>
    </citation>
    <scope>NUCLEOTIDE SEQUENCE [LARGE SCALE GENOMIC DNA]</scope>
    <source>
        <strain evidence="1">DSM 525</strain>
        <strain evidence="4">DSM 525 / ATCC 6013</strain>
    </source>
</reference>
<dbReference type="PATRIC" id="fig|1262449.3.peg.1175"/>
<keyword evidence="1" id="KW-0378">Hydrolase</keyword>
<dbReference type="InterPro" id="IPR000801">
    <property type="entry name" value="Esterase-like"/>
</dbReference>
<sequence>MKGVIVKDKFKNRNLVIYIPPSYVKYKAKIPVVYVQDKESLFDYNKYNILEKLELMFKNKALKEFLLVGIESKKRIDEYTPWYSKSLVEKGEDFGGKGKEYLSFIVEELKIYIDGKYNTKKDKENTGIIGASLGGLISLYAAYIYPNIFGKIGAISPSLWYEGFIDFMIEQDLQVLNNKIYMDVGSEEGLTKKNIQKFMVKRVQEGCRILLSKGFVQGNLKLTLDNGAVHSKEAFVRRFPYALQWLFSIDTVYDL</sequence>
<dbReference type="GeneID" id="93074858"/>
<accession>A0A0H3J6I0</accession>
<dbReference type="eggNOG" id="COG2819">
    <property type="taxonomic scope" value="Bacteria"/>
</dbReference>
<protein>
    <submittedName>
        <fullName evidence="2">Esterase</fullName>
    </submittedName>
    <submittedName>
        <fullName evidence="1">Putative hydrolase of the alpha/beta superfamily</fullName>
    </submittedName>
</protein>
<dbReference type="Gene3D" id="3.40.50.1820">
    <property type="entry name" value="alpha/beta hydrolase"/>
    <property type="match status" value="1"/>
</dbReference>
<dbReference type="EMBL" id="CP009268">
    <property type="protein sequence ID" value="AJA52785.1"/>
    <property type="molecule type" value="Genomic_DNA"/>
</dbReference>
<dbReference type="PANTHER" id="PTHR48098:SF3">
    <property type="entry name" value="IRON(III) ENTEROBACTIN ESTERASE"/>
    <property type="match status" value="1"/>
</dbReference>
<dbReference type="GO" id="GO:0016787">
    <property type="term" value="F:hydrolase activity"/>
    <property type="evidence" value="ECO:0007669"/>
    <property type="project" value="UniProtKB-KW"/>
</dbReference>
<evidence type="ECO:0000313" key="3">
    <source>
        <dbReference type="Proteomes" id="UP000028042"/>
    </source>
</evidence>
<dbReference type="AlphaFoldDB" id="A0A0H3J6I0"/>
<dbReference type="Proteomes" id="UP000030905">
    <property type="component" value="Chromosome"/>
</dbReference>